<dbReference type="Proteomes" id="UP000078302">
    <property type="component" value="Unassembled WGS sequence"/>
</dbReference>
<protein>
    <submittedName>
        <fullName evidence="2">Fructose-bisphosphate aldolase</fullName>
    </submittedName>
</protein>
<dbReference type="SUPFAM" id="SSF51569">
    <property type="entry name" value="Aldolase"/>
    <property type="match status" value="1"/>
</dbReference>
<dbReference type="PANTHER" id="PTHR30304">
    <property type="entry name" value="D-TAGATOSE-1,6-BISPHOSPHATE ALDOLASE"/>
    <property type="match status" value="1"/>
</dbReference>
<evidence type="ECO:0000313" key="3">
    <source>
        <dbReference type="Proteomes" id="UP000078302"/>
    </source>
</evidence>
<dbReference type="Gene3D" id="3.30.70.100">
    <property type="match status" value="1"/>
</dbReference>
<dbReference type="GO" id="GO:0005829">
    <property type="term" value="C:cytosol"/>
    <property type="evidence" value="ECO:0007669"/>
    <property type="project" value="TreeGrafter"/>
</dbReference>
<dbReference type="OrthoDB" id="9803995at2"/>
<reference evidence="2 3" key="1">
    <citation type="submission" date="2016-04" db="EMBL/GenBank/DDBJ databases">
        <title>Acidithiobacillus ferrooxidans genome sequencing and assembly.</title>
        <authorList>
            <person name="Zhou Z."/>
        </authorList>
    </citation>
    <scope>NUCLEOTIDE SEQUENCE [LARGE SCALE GENOMIC DNA]</scope>
    <source>
        <strain evidence="2 3">BY0502</strain>
    </source>
</reference>
<dbReference type="InterPro" id="IPR013785">
    <property type="entry name" value="Aldolase_TIM"/>
</dbReference>
<name>A0A179BPM6_ACIFR</name>
<sequence>MPLVHMKDLLSHAYAHGYAVGAFDVVSLEFVEGVMAAAERSRAPVILSLAESHLEHYDFELLMSGVEAAARRSAVPVALHFDRGANLEAAVRAIRLGCNGVMVDASQSTFSDNLTHTKTVVDMAHACGVPVEGDLGYIPDAADINPQGGYPATAPYTTVAEAKGFVERTGVDFLVVSIRAEQSCPNSKAKLDIQRLRSINQALGIPLAIHCRTRLDDDQFRRLIVHGVAKINYFTALAEAANAAISARAKSAPGAGYLDLVQGVGAAISAEAERCMRVWGAAGRAAEVLACCRPWASVEHLIIHNVIGISEKEVTAMMIEGQQALSTIPGVRSVITGKAMRERAQYRYCWQVRFAAPEVINSYHEHPDYVAFTNRRFRPVADREISIDYAMESL</sequence>
<dbReference type="InterPro" id="IPR013097">
    <property type="entry name" value="Dabb"/>
</dbReference>
<organism evidence="2 3">
    <name type="scientific">Acidithiobacillus ferrooxidans</name>
    <name type="common">Thiobacillus ferrooxidans</name>
    <dbReference type="NCBI Taxonomy" id="920"/>
    <lineage>
        <taxon>Bacteria</taxon>
        <taxon>Pseudomonadati</taxon>
        <taxon>Pseudomonadota</taxon>
        <taxon>Acidithiobacillia</taxon>
        <taxon>Acidithiobacillales</taxon>
        <taxon>Acidithiobacillaceae</taxon>
        <taxon>Acidithiobacillus</taxon>
    </lineage>
</organism>
<comment type="caution">
    <text evidence="2">The sequence shown here is derived from an EMBL/GenBank/DDBJ whole genome shotgun (WGS) entry which is preliminary data.</text>
</comment>
<dbReference type="Pfam" id="PF07876">
    <property type="entry name" value="Dabb"/>
    <property type="match status" value="1"/>
</dbReference>
<dbReference type="GO" id="GO:0008270">
    <property type="term" value="F:zinc ion binding"/>
    <property type="evidence" value="ECO:0007669"/>
    <property type="project" value="InterPro"/>
</dbReference>
<dbReference type="AlphaFoldDB" id="A0A179BPM6"/>
<dbReference type="EMBL" id="LVXZ01000001">
    <property type="protein sequence ID" value="OAP93572.1"/>
    <property type="molecule type" value="Genomic_DNA"/>
</dbReference>
<dbReference type="RefSeq" id="WP_064217673.1">
    <property type="nucleotide sequence ID" value="NZ_LVXZ01000001.1"/>
</dbReference>
<dbReference type="PROSITE" id="PS51502">
    <property type="entry name" value="S_R_A_B_BARREL"/>
    <property type="match status" value="1"/>
</dbReference>
<dbReference type="InterPro" id="IPR050246">
    <property type="entry name" value="Class_II_FBP_aldolase"/>
</dbReference>
<evidence type="ECO:0000259" key="1">
    <source>
        <dbReference type="PROSITE" id="PS51502"/>
    </source>
</evidence>
<dbReference type="InterPro" id="IPR000771">
    <property type="entry name" value="FBA_II"/>
</dbReference>
<dbReference type="InterPro" id="IPR011008">
    <property type="entry name" value="Dimeric_a/b-barrel"/>
</dbReference>
<evidence type="ECO:0000313" key="2">
    <source>
        <dbReference type="EMBL" id="OAP93572.1"/>
    </source>
</evidence>
<feature type="domain" description="Stress-response A/B barrel" evidence="1">
    <location>
        <begin position="298"/>
        <end position="389"/>
    </location>
</feature>
<dbReference type="PANTHER" id="PTHR30304:SF0">
    <property type="entry name" value="D-TAGATOSE-1,6-BISPHOSPHATE ALDOLASE SUBUNIT GATY-RELATED"/>
    <property type="match status" value="1"/>
</dbReference>
<proteinExistence type="predicted"/>
<dbReference type="GO" id="GO:0005975">
    <property type="term" value="P:carbohydrate metabolic process"/>
    <property type="evidence" value="ECO:0007669"/>
    <property type="project" value="InterPro"/>
</dbReference>
<gene>
    <name evidence="2" type="ORF">A4H96_00040</name>
</gene>
<dbReference type="GO" id="GO:0009025">
    <property type="term" value="F:tagatose-bisphosphate aldolase activity"/>
    <property type="evidence" value="ECO:0007669"/>
    <property type="project" value="TreeGrafter"/>
</dbReference>
<dbReference type="Pfam" id="PF01116">
    <property type="entry name" value="F_bP_aldolase"/>
    <property type="match status" value="1"/>
</dbReference>
<keyword evidence="3" id="KW-1185">Reference proteome</keyword>
<dbReference type="Gene3D" id="3.20.20.70">
    <property type="entry name" value="Aldolase class I"/>
    <property type="match status" value="1"/>
</dbReference>
<accession>A0A179BPM6</accession>
<dbReference type="SUPFAM" id="SSF54909">
    <property type="entry name" value="Dimeric alpha+beta barrel"/>
    <property type="match status" value="1"/>
</dbReference>